<dbReference type="Pfam" id="PF00445">
    <property type="entry name" value="Ribonuclease_T2"/>
    <property type="match status" value="1"/>
</dbReference>
<dbReference type="KEGG" id="cvn:111101761"/>
<gene>
    <name evidence="5" type="primary">LOC111101761</name>
</gene>
<dbReference type="InterPro" id="IPR018188">
    <property type="entry name" value="RNase_T2_His_AS_1"/>
</dbReference>
<name>A0A8B8AJ63_CRAVI</name>
<dbReference type="InterPro" id="IPR001568">
    <property type="entry name" value="RNase_T2-like"/>
</dbReference>
<comment type="similarity">
    <text evidence="1 2">Belongs to the RNase T2 family.</text>
</comment>
<dbReference type="Proteomes" id="UP000694844">
    <property type="component" value="Chromosome 6"/>
</dbReference>
<organism evidence="4 5">
    <name type="scientific">Crassostrea virginica</name>
    <name type="common">Eastern oyster</name>
    <dbReference type="NCBI Taxonomy" id="6565"/>
    <lineage>
        <taxon>Eukaryota</taxon>
        <taxon>Metazoa</taxon>
        <taxon>Spiralia</taxon>
        <taxon>Lophotrochozoa</taxon>
        <taxon>Mollusca</taxon>
        <taxon>Bivalvia</taxon>
        <taxon>Autobranchia</taxon>
        <taxon>Pteriomorphia</taxon>
        <taxon>Ostreida</taxon>
        <taxon>Ostreoidea</taxon>
        <taxon>Ostreidae</taxon>
        <taxon>Crassostrea</taxon>
    </lineage>
</organism>
<evidence type="ECO:0000256" key="2">
    <source>
        <dbReference type="RuleBase" id="RU004328"/>
    </source>
</evidence>
<dbReference type="InterPro" id="IPR036430">
    <property type="entry name" value="RNase_T2-like_sf"/>
</dbReference>
<evidence type="ECO:0000313" key="5">
    <source>
        <dbReference type="RefSeq" id="XP_022290069.1"/>
    </source>
</evidence>
<reference evidence="5" key="1">
    <citation type="submission" date="2025-08" db="UniProtKB">
        <authorList>
            <consortium name="RefSeq"/>
        </authorList>
    </citation>
    <scope>IDENTIFICATION</scope>
    <source>
        <tissue evidence="5">Whole sample</tissue>
    </source>
</reference>
<dbReference type="GeneID" id="111101761"/>
<proteinExistence type="inferred from homology"/>
<accession>A0A8B8AJ63</accession>
<dbReference type="PROSITE" id="PS00530">
    <property type="entry name" value="RNASE_T2_1"/>
    <property type="match status" value="1"/>
</dbReference>
<protein>
    <submittedName>
        <fullName evidence="5">Ribonuclease Oy-like</fullName>
    </submittedName>
</protein>
<feature type="chain" id="PRO_5034214641" evidence="3">
    <location>
        <begin position="25"/>
        <end position="269"/>
    </location>
</feature>
<keyword evidence="4" id="KW-1185">Reference proteome</keyword>
<dbReference type="GO" id="GO:0005576">
    <property type="term" value="C:extracellular region"/>
    <property type="evidence" value="ECO:0007669"/>
    <property type="project" value="TreeGrafter"/>
</dbReference>
<dbReference type="PANTHER" id="PTHR11240:SF22">
    <property type="entry name" value="RIBONUCLEASE T2"/>
    <property type="match status" value="1"/>
</dbReference>
<dbReference type="OrthoDB" id="435754at2759"/>
<dbReference type="AlphaFoldDB" id="A0A8B8AJ63"/>
<dbReference type="GO" id="GO:0033897">
    <property type="term" value="F:ribonuclease T2 activity"/>
    <property type="evidence" value="ECO:0007669"/>
    <property type="project" value="InterPro"/>
</dbReference>
<evidence type="ECO:0000256" key="3">
    <source>
        <dbReference type="SAM" id="SignalP"/>
    </source>
</evidence>
<dbReference type="RefSeq" id="XP_022290069.1">
    <property type="nucleotide sequence ID" value="XM_022434361.1"/>
</dbReference>
<keyword evidence="3" id="KW-0732">Signal</keyword>
<dbReference type="PANTHER" id="PTHR11240">
    <property type="entry name" value="RIBONUCLEASE T2"/>
    <property type="match status" value="1"/>
</dbReference>
<dbReference type="Gene3D" id="3.90.730.10">
    <property type="entry name" value="Ribonuclease T2-like"/>
    <property type="match status" value="1"/>
</dbReference>
<dbReference type="GO" id="GO:0003723">
    <property type="term" value="F:RNA binding"/>
    <property type="evidence" value="ECO:0007669"/>
    <property type="project" value="InterPro"/>
</dbReference>
<feature type="signal peptide" evidence="3">
    <location>
        <begin position="1"/>
        <end position="24"/>
    </location>
</feature>
<dbReference type="SUPFAM" id="SSF55895">
    <property type="entry name" value="Ribonuclease Rh-like"/>
    <property type="match status" value="1"/>
</dbReference>
<dbReference type="GO" id="GO:0006401">
    <property type="term" value="P:RNA catabolic process"/>
    <property type="evidence" value="ECO:0007669"/>
    <property type="project" value="TreeGrafter"/>
</dbReference>
<evidence type="ECO:0000313" key="4">
    <source>
        <dbReference type="Proteomes" id="UP000694844"/>
    </source>
</evidence>
<evidence type="ECO:0000256" key="1">
    <source>
        <dbReference type="ARBA" id="ARBA00007469"/>
    </source>
</evidence>
<sequence length="269" mass="31566">MVQVQFAGLYLLAFISILVTKINGNDVAFKLALEWPNSFCIEQKSKCKENLPSDWIIHGLWPKSKVKSRYMFNLSDISNHTRKLMKNWWPSITNNRTDEDLWRHEWEKHGIFAKENGSDMTLTQYFEKTIHLKTKYNISQFLEMCNITPSDSNLYRVEEIKLCIFEKTKHVPFICQRCEKYMLEVRICFDKRFVAVNCSDANNGLKLLYPKTVSASRIFQSNKRTGACTTCSDQIQIQNSDLVGRSKYSLLEFSYLWLLLSLCSWCLLF</sequence>